<keyword evidence="2" id="KW-1185">Reference proteome</keyword>
<reference evidence="1 2" key="1">
    <citation type="submission" date="2012-06" db="EMBL/GenBank/DDBJ databases">
        <title>Finished chromosome of genome of Oscillatoria acuminata PCC 6304.</title>
        <authorList>
            <consortium name="US DOE Joint Genome Institute"/>
            <person name="Gugger M."/>
            <person name="Coursin T."/>
            <person name="Rippka R."/>
            <person name="Tandeau De Marsac N."/>
            <person name="Huntemann M."/>
            <person name="Wei C.-L."/>
            <person name="Han J."/>
            <person name="Detter J.C."/>
            <person name="Han C."/>
            <person name="Tapia R."/>
            <person name="Davenport K."/>
            <person name="Daligault H."/>
            <person name="Erkkila T."/>
            <person name="Gu W."/>
            <person name="Munk A.C.C."/>
            <person name="Teshima H."/>
            <person name="Xu Y."/>
            <person name="Chain P."/>
            <person name="Chen A."/>
            <person name="Krypides N."/>
            <person name="Mavromatis K."/>
            <person name="Markowitz V."/>
            <person name="Szeto E."/>
            <person name="Ivanova N."/>
            <person name="Mikhailova N."/>
            <person name="Ovchinnikova G."/>
            <person name="Pagani I."/>
            <person name="Pati A."/>
            <person name="Goodwin L."/>
            <person name="Peters L."/>
            <person name="Pitluck S."/>
            <person name="Woyke T."/>
            <person name="Kerfeld C."/>
        </authorList>
    </citation>
    <scope>NUCLEOTIDE SEQUENCE [LARGE SCALE GENOMIC DNA]</scope>
    <source>
        <strain evidence="1 2">PCC 6304</strain>
    </source>
</reference>
<evidence type="ECO:0000313" key="2">
    <source>
        <dbReference type="Proteomes" id="UP000010367"/>
    </source>
</evidence>
<dbReference type="KEGG" id="oac:Oscil6304_4562"/>
<dbReference type="Proteomes" id="UP000010367">
    <property type="component" value="Chromosome"/>
</dbReference>
<sequence length="48" mass="5407">MMWEKLFLSVIITLILSVFARGSDQLAPQRHSHQSDQGSIAPLVMLIK</sequence>
<dbReference type="HOGENOM" id="CLU_3155622_0_0_3"/>
<dbReference type="InParanoid" id="K9TMI6"/>
<dbReference type="EMBL" id="CP003607">
    <property type="protein sequence ID" value="AFY84077.1"/>
    <property type="molecule type" value="Genomic_DNA"/>
</dbReference>
<dbReference type="AlphaFoldDB" id="K9TMI6"/>
<protein>
    <submittedName>
        <fullName evidence="1">Uncharacterized protein</fullName>
    </submittedName>
</protein>
<organism evidence="1 2">
    <name type="scientific">Oscillatoria acuminata PCC 6304</name>
    <dbReference type="NCBI Taxonomy" id="56110"/>
    <lineage>
        <taxon>Bacteria</taxon>
        <taxon>Bacillati</taxon>
        <taxon>Cyanobacteriota</taxon>
        <taxon>Cyanophyceae</taxon>
        <taxon>Oscillatoriophycideae</taxon>
        <taxon>Oscillatoriales</taxon>
        <taxon>Oscillatoriaceae</taxon>
        <taxon>Oscillatoria</taxon>
    </lineage>
</organism>
<name>K9TMI6_9CYAN</name>
<gene>
    <name evidence="1" type="ORF">Oscil6304_4562</name>
</gene>
<evidence type="ECO:0000313" key="1">
    <source>
        <dbReference type="EMBL" id="AFY84077.1"/>
    </source>
</evidence>
<accession>K9TMI6</accession>
<proteinExistence type="predicted"/>